<proteinExistence type="predicted"/>
<name>A0ABS6G6K7_9FIRM</name>
<accession>A0ABS6G6K7</accession>
<dbReference type="EMBL" id="JAHLQK010000004">
    <property type="protein sequence ID" value="MBU5677248.1"/>
    <property type="molecule type" value="Genomic_DNA"/>
</dbReference>
<evidence type="ECO:0000313" key="3">
    <source>
        <dbReference type="Proteomes" id="UP000779508"/>
    </source>
</evidence>
<comment type="caution">
    <text evidence="2">The sequence shown here is derived from an EMBL/GenBank/DDBJ whole genome shotgun (WGS) entry which is preliminary data.</text>
</comment>
<keyword evidence="3" id="KW-1185">Reference proteome</keyword>
<feature type="domain" description="DUF4367" evidence="1">
    <location>
        <begin position="139"/>
        <end position="249"/>
    </location>
</feature>
<evidence type="ECO:0000259" key="1">
    <source>
        <dbReference type="Pfam" id="PF14285"/>
    </source>
</evidence>
<dbReference type="Proteomes" id="UP000779508">
    <property type="component" value="Unassembled WGS sequence"/>
</dbReference>
<protein>
    <submittedName>
        <fullName evidence="2">DUF4367 domain-containing protein</fullName>
    </submittedName>
</protein>
<reference evidence="2 3" key="1">
    <citation type="submission" date="2021-06" db="EMBL/GenBank/DDBJ databases">
        <authorList>
            <person name="Sun Q."/>
            <person name="Li D."/>
        </authorList>
    </citation>
    <scope>NUCLEOTIDE SEQUENCE [LARGE SCALE GENOMIC DNA]</scope>
    <source>
        <strain evidence="2 3">MSJ-5</strain>
    </source>
</reference>
<evidence type="ECO:0000313" key="2">
    <source>
        <dbReference type="EMBL" id="MBU5677248.1"/>
    </source>
</evidence>
<gene>
    <name evidence="2" type="ORF">KQI88_12575</name>
</gene>
<dbReference type="InterPro" id="IPR025377">
    <property type="entry name" value="DUF4367"/>
</dbReference>
<dbReference type="Pfam" id="PF14285">
    <property type="entry name" value="DUF4367"/>
    <property type="match status" value="1"/>
</dbReference>
<dbReference type="RefSeq" id="WP_216417822.1">
    <property type="nucleotide sequence ID" value="NZ_JAHLQK010000004.1"/>
</dbReference>
<sequence>MRDLDDLDLIIQEAISEEIESIVVPDMEDVWDNINTDIKNIDKENKENKEKYFHFNKRTASTVAAILILTTILVNMDDGYAYYRKILNFFSQTVGANKDIKLNYNKNTRTTPGIDEEAQVNLKTLPIEEAIYKSSFKIITPAYTPEGYIIEKVELTQFLDKTLMAELIYSKNDSDIIKMIQEPVIGDYSHTLQVDSNESTITQKKTNNIDYNIIEFKSGEVMIIWDMFEIKYTIVGLDKKELMKVALSIK</sequence>
<organism evidence="2 3">
    <name type="scientific">Alkaliphilus flagellatus</name>
    <dbReference type="NCBI Taxonomy" id="2841507"/>
    <lineage>
        <taxon>Bacteria</taxon>
        <taxon>Bacillati</taxon>
        <taxon>Bacillota</taxon>
        <taxon>Clostridia</taxon>
        <taxon>Peptostreptococcales</taxon>
        <taxon>Natronincolaceae</taxon>
        <taxon>Alkaliphilus</taxon>
    </lineage>
</organism>